<dbReference type="Gene3D" id="3.30.160.20">
    <property type="match status" value="1"/>
</dbReference>
<proteinExistence type="inferred from homology"/>
<dbReference type="FunFam" id="1.10.1520.10:FF:000001">
    <property type="entry name" value="Ribonuclease 3"/>
    <property type="match status" value="1"/>
</dbReference>
<dbReference type="SMART" id="SM00535">
    <property type="entry name" value="RIBOc"/>
    <property type="match status" value="1"/>
</dbReference>
<dbReference type="EC" id="3.1.26.3" evidence="3"/>
<reference evidence="10" key="1">
    <citation type="submission" date="2018-05" db="EMBL/GenBank/DDBJ databases">
        <authorList>
            <person name="Lanie J.A."/>
            <person name="Ng W.-L."/>
            <person name="Kazmierczak K.M."/>
            <person name="Andrzejewski T.M."/>
            <person name="Davidsen T.M."/>
            <person name="Wayne K.J."/>
            <person name="Tettelin H."/>
            <person name="Glass J.I."/>
            <person name="Rusch D."/>
            <person name="Podicherti R."/>
            <person name="Tsui H.-C.T."/>
            <person name="Winkler M.E."/>
        </authorList>
    </citation>
    <scope>NUCLEOTIDE SEQUENCE</scope>
</reference>
<dbReference type="AlphaFoldDB" id="A0A382A3H0"/>
<evidence type="ECO:0000256" key="3">
    <source>
        <dbReference type="ARBA" id="ARBA00012177"/>
    </source>
</evidence>
<evidence type="ECO:0000259" key="8">
    <source>
        <dbReference type="PROSITE" id="PS50137"/>
    </source>
</evidence>
<evidence type="ECO:0000259" key="9">
    <source>
        <dbReference type="PROSITE" id="PS50142"/>
    </source>
</evidence>
<dbReference type="InterPro" id="IPR011907">
    <property type="entry name" value="RNase_III"/>
</dbReference>
<dbReference type="InterPro" id="IPR014720">
    <property type="entry name" value="dsRBD_dom"/>
</dbReference>
<dbReference type="InterPro" id="IPR000999">
    <property type="entry name" value="RNase_III_dom"/>
</dbReference>
<dbReference type="NCBIfam" id="TIGR02191">
    <property type="entry name" value="RNaseIII"/>
    <property type="match status" value="1"/>
</dbReference>
<evidence type="ECO:0000313" key="10">
    <source>
        <dbReference type="EMBL" id="SVA95771.1"/>
    </source>
</evidence>
<name>A0A382A3H0_9ZZZZ</name>
<dbReference type="PROSITE" id="PS50142">
    <property type="entry name" value="RNASE_3_2"/>
    <property type="match status" value="1"/>
</dbReference>
<dbReference type="PROSITE" id="PS50137">
    <property type="entry name" value="DS_RBD"/>
    <property type="match status" value="1"/>
</dbReference>
<organism evidence="10">
    <name type="scientific">marine metagenome</name>
    <dbReference type="NCBI Taxonomy" id="408172"/>
    <lineage>
        <taxon>unclassified sequences</taxon>
        <taxon>metagenomes</taxon>
        <taxon>ecological metagenomes</taxon>
    </lineage>
</organism>
<keyword evidence="7" id="KW-0694">RNA-binding</keyword>
<dbReference type="GO" id="GO:0003725">
    <property type="term" value="F:double-stranded RNA binding"/>
    <property type="evidence" value="ECO:0007669"/>
    <property type="project" value="TreeGrafter"/>
</dbReference>
<evidence type="ECO:0000256" key="7">
    <source>
        <dbReference type="ARBA" id="ARBA00022884"/>
    </source>
</evidence>
<keyword evidence="4" id="KW-0540">Nuclease</keyword>
<dbReference type="GO" id="GO:0010468">
    <property type="term" value="P:regulation of gene expression"/>
    <property type="evidence" value="ECO:0007669"/>
    <property type="project" value="TreeGrafter"/>
</dbReference>
<dbReference type="EMBL" id="UINC01023664">
    <property type="protein sequence ID" value="SVA95771.1"/>
    <property type="molecule type" value="Genomic_DNA"/>
</dbReference>
<evidence type="ECO:0000256" key="5">
    <source>
        <dbReference type="ARBA" id="ARBA00022759"/>
    </source>
</evidence>
<dbReference type="HAMAP" id="MF_00104">
    <property type="entry name" value="RNase_III"/>
    <property type="match status" value="1"/>
</dbReference>
<dbReference type="CDD" id="cd00593">
    <property type="entry name" value="RIBOc"/>
    <property type="match status" value="1"/>
</dbReference>
<accession>A0A382A3H0</accession>
<dbReference type="GO" id="GO:0004525">
    <property type="term" value="F:ribonuclease III activity"/>
    <property type="evidence" value="ECO:0007669"/>
    <property type="project" value="UniProtKB-EC"/>
</dbReference>
<dbReference type="Pfam" id="PF14622">
    <property type="entry name" value="Ribonucleas_3_3"/>
    <property type="match status" value="1"/>
</dbReference>
<sequence length="212" mass="23091">MPINPLETNDLDDVETALGYEFKDRSLLVIALTHQSYVNEHKDGLPLSNERLEFLGDSIVGMVVAEKIFNGAPELPEGDLTVRRSQVIRKETLAAAARSIGLGDWLVMGTGEATSGGNLRDSNLADTFEAVTGAVYIDGGFSRASLLVNKWLGDYVNDALRSETKKDPKSLLQEYLQSNGKEPPKYELLSQTGTPHDPVFKINVVIDNSAIG</sequence>
<dbReference type="PANTHER" id="PTHR11207">
    <property type="entry name" value="RIBONUCLEASE III"/>
    <property type="match status" value="1"/>
</dbReference>
<keyword evidence="6" id="KW-0378">Hydrolase</keyword>
<dbReference type="SUPFAM" id="SSF69065">
    <property type="entry name" value="RNase III domain-like"/>
    <property type="match status" value="1"/>
</dbReference>
<dbReference type="PANTHER" id="PTHR11207:SF0">
    <property type="entry name" value="RIBONUCLEASE 3"/>
    <property type="match status" value="1"/>
</dbReference>
<feature type="domain" description="RNase III" evidence="9">
    <location>
        <begin position="11"/>
        <end position="140"/>
    </location>
</feature>
<dbReference type="PROSITE" id="PS00517">
    <property type="entry name" value="RNASE_3_1"/>
    <property type="match status" value="1"/>
</dbReference>
<dbReference type="SUPFAM" id="SSF54768">
    <property type="entry name" value="dsRNA-binding domain-like"/>
    <property type="match status" value="1"/>
</dbReference>
<dbReference type="InterPro" id="IPR036389">
    <property type="entry name" value="RNase_III_sf"/>
</dbReference>
<dbReference type="CDD" id="cd10845">
    <property type="entry name" value="DSRM_RNAse_III_family"/>
    <property type="match status" value="1"/>
</dbReference>
<feature type="non-terminal residue" evidence="10">
    <location>
        <position position="212"/>
    </location>
</feature>
<comment type="catalytic activity">
    <reaction evidence="1">
        <text>Endonucleolytic cleavage to 5'-phosphomonoester.</text>
        <dbReference type="EC" id="3.1.26.3"/>
    </reaction>
</comment>
<evidence type="ECO:0000256" key="2">
    <source>
        <dbReference type="ARBA" id="ARBA00010183"/>
    </source>
</evidence>
<evidence type="ECO:0000256" key="1">
    <source>
        <dbReference type="ARBA" id="ARBA00000109"/>
    </source>
</evidence>
<comment type="similarity">
    <text evidence="2">Belongs to the ribonuclease III family.</text>
</comment>
<dbReference type="GO" id="GO:0006364">
    <property type="term" value="P:rRNA processing"/>
    <property type="evidence" value="ECO:0007669"/>
    <property type="project" value="InterPro"/>
</dbReference>
<evidence type="ECO:0000256" key="6">
    <source>
        <dbReference type="ARBA" id="ARBA00022801"/>
    </source>
</evidence>
<dbReference type="Gene3D" id="1.10.1520.10">
    <property type="entry name" value="Ribonuclease III domain"/>
    <property type="match status" value="1"/>
</dbReference>
<protein>
    <recommendedName>
        <fullName evidence="3">ribonuclease III</fullName>
        <ecNumber evidence="3">3.1.26.3</ecNumber>
    </recommendedName>
</protein>
<keyword evidence="5" id="KW-0255">Endonuclease</keyword>
<feature type="domain" description="DRBM" evidence="8">
    <location>
        <begin position="167"/>
        <end position="212"/>
    </location>
</feature>
<evidence type="ECO:0000256" key="4">
    <source>
        <dbReference type="ARBA" id="ARBA00022722"/>
    </source>
</evidence>
<gene>
    <name evidence="10" type="ORF">METZ01_LOCUS148625</name>
</gene>
<dbReference type="Pfam" id="PF00035">
    <property type="entry name" value="dsrm"/>
    <property type="match status" value="1"/>
</dbReference>